<protein>
    <submittedName>
        <fullName evidence="1">Uncharacterized protein</fullName>
    </submittedName>
</protein>
<dbReference type="Proteomes" id="UP001177021">
    <property type="component" value="Unassembled WGS sequence"/>
</dbReference>
<keyword evidence="2" id="KW-1185">Reference proteome</keyword>
<gene>
    <name evidence="1" type="ORF">MILVUS5_LOCUS23965</name>
</gene>
<proteinExistence type="predicted"/>
<reference evidence="1" key="1">
    <citation type="submission" date="2023-10" db="EMBL/GenBank/DDBJ databases">
        <authorList>
            <person name="Rodriguez Cubillos JULIANA M."/>
            <person name="De Vega J."/>
        </authorList>
    </citation>
    <scope>NUCLEOTIDE SEQUENCE</scope>
</reference>
<evidence type="ECO:0000313" key="2">
    <source>
        <dbReference type="Proteomes" id="UP001177021"/>
    </source>
</evidence>
<sequence length="112" mass="13112">MEQIQNLQNNCRFLTFQCLFTYSASASFNQASDSFFAKIRSNIQLLLQIRPTALFIHSNFKIQVLNTSKGSIIVELYKESAPEAVDEFIDLWYLDDIEKRWNRRGRANDELI</sequence>
<evidence type="ECO:0000313" key="1">
    <source>
        <dbReference type="EMBL" id="CAJ2657378.1"/>
    </source>
</evidence>
<name>A0ACB0KNG6_TRIPR</name>
<accession>A0ACB0KNG6</accession>
<organism evidence="1 2">
    <name type="scientific">Trifolium pratense</name>
    <name type="common">Red clover</name>
    <dbReference type="NCBI Taxonomy" id="57577"/>
    <lineage>
        <taxon>Eukaryota</taxon>
        <taxon>Viridiplantae</taxon>
        <taxon>Streptophyta</taxon>
        <taxon>Embryophyta</taxon>
        <taxon>Tracheophyta</taxon>
        <taxon>Spermatophyta</taxon>
        <taxon>Magnoliopsida</taxon>
        <taxon>eudicotyledons</taxon>
        <taxon>Gunneridae</taxon>
        <taxon>Pentapetalae</taxon>
        <taxon>rosids</taxon>
        <taxon>fabids</taxon>
        <taxon>Fabales</taxon>
        <taxon>Fabaceae</taxon>
        <taxon>Papilionoideae</taxon>
        <taxon>50 kb inversion clade</taxon>
        <taxon>NPAAA clade</taxon>
        <taxon>Hologalegina</taxon>
        <taxon>IRL clade</taxon>
        <taxon>Trifolieae</taxon>
        <taxon>Trifolium</taxon>
    </lineage>
</organism>
<comment type="caution">
    <text evidence="1">The sequence shown here is derived from an EMBL/GenBank/DDBJ whole genome shotgun (WGS) entry which is preliminary data.</text>
</comment>
<dbReference type="EMBL" id="CASHSV030000311">
    <property type="protein sequence ID" value="CAJ2657378.1"/>
    <property type="molecule type" value="Genomic_DNA"/>
</dbReference>